<keyword evidence="8" id="KW-0472">Membrane</keyword>
<dbReference type="KEGG" id="caci:CLOAM0172"/>
<feature type="domain" description="Peptidase M14" evidence="9">
    <location>
        <begin position="56"/>
        <end position="367"/>
    </location>
</feature>
<proteinExistence type="inferred from homology"/>
<dbReference type="EC" id="3.4.17.-" evidence="10"/>
<dbReference type="GO" id="GO:0004181">
    <property type="term" value="F:metallocarboxypeptidase activity"/>
    <property type="evidence" value="ECO:0007669"/>
    <property type="project" value="InterPro"/>
</dbReference>
<organism evidence="10 11">
    <name type="scientific">Cloacimonas acidaminovorans (strain Evry)</name>
    <dbReference type="NCBI Taxonomy" id="459349"/>
    <lineage>
        <taxon>Bacteria</taxon>
        <taxon>Pseudomonadati</taxon>
        <taxon>Candidatus Cloacimonadota</taxon>
        <taxon>Candidatus Cloacimonadia</taxon>
        <taxon>Candidatus Cloacimonadales</taxon>
        <taxon>Candidatus Cloacimonadaceae</taxon>
        <taxon>Candidatus Cloacimonas</taxon>
    </lineage>
</organism>
<dbReference type="Gene3D" id="3.40.630.10">
    <property type="entry name" value="Zn peptidases"/>
    <property type="match status" value="1"/>
</dbReference>
<evidence type="ECO:0000259" key="9">
    <source>
        <dbReference type="PROSITE" id="PS52035"/>
    </source>
</evidence>
<keyword evidence="6" id="KW-0482">Metalloprotease</keyword>
<dbReference type="STRING" id="459349.CLOAM0172"/>
<feature type="transmembrane region" description="Helical" evidence="8">
    <location>
        <begin position="37"/>
        <end position="60"/>
    </location>
</feature>
<dbReference type="Gene3D" id="2.60.40.1120">
    <property type="entry name" value="Carboxypeptidase-like, regulatory domain"/>
    <property type="match status" value="1"/>
</dbReference>
<keyword evidence="5" id="KW-0862">Zinc</keyword>
<sequence>MLYNCVAGGHRSSARKKGITASSGYTKEVTMKIAMKIIICIMLFLPALISATLPTCYYTYAKIYALLQSHQQSHPDIAKLYIIGYSQQDHIPIYAIRISDNVEIDEYEPALLFVGQVHAEEVLGVQTTMANIAEILTYRYQQPYAQWISQLDLWFIPTLNPEGHNVVTENLDVSYRKNKRDNNNNGIFDFDPITGGDIDGVDINRNFAFNWVHGDTLYCPVGDETYDYYRGPAPMSESEIIGFQQLCEQRKFIYAVCWHSSRTGNLSEKVYYPFNWKYVRPSPDLNFAASIATGFASQIIKQSGTGTYEAYPNLSRQGAFHDWLYQQYGTIALLVECGTSDIQPDSTVMVGTIQRCSNGVRWLINRALMFSSAVPSSSMLTGTVTAAGIPTEAEIIIQQHNAPWFRPRTSFPQNGKFYRPLASGSYTVIARKKGYYDKIINNQIVNNGSWTNIQINLEPKPPATLRIGVRCGSEPVSARVIIGDIFPDTLFVNGFANLNTYAGDYPMQIYALGYTPYIGTVNLTEGHNHLEFNLSPATIVFSEDWENGSFDWEIEGPWKVQNQIAASGYAITDSIGGYGFYAINCNVWIKTINPVLIPATNQTWLIFDSHLYTEWNYDPCRVEISPDGNNWQEIWLKSGQWDSFRKEFVSLSDFAGQSIYLRFRLTDSSNDIDLTDPGWTLDNIMIVCGTATENSDLNNDLTPLTLLYKNYPNPFNPETTLSFTLAKNSRATLKIYNPKGQLVKTIVDTDLAKGDYRYVWNGKDNGGHPVASGVYLYSLVADGKTQTHKMLLLK</sequence>
<protein>
    <submittedName>
        <fullName evidence="10">Zinc-carboxypeptidase (CbpS-like module)</fullName>
        <ecNumber evidence="10">3.4.17.-</ecNumber>
    </submittedName>
</protein>
<dbReference type="SMART" id="SM00631">
    <property type="entry name" value="Zn_pept"/>
    <property type="match status" value="1"/>
</dbReference>
<dbReference type="HOGENOM" id="CLU_353636_0_0_0"/>
<evidence type="ECO:0000256" key="8">
    <source>
        <dbReference type="SAM" id="Phobius"/>
    </source>
</evidence>
<dbReference type="PANTHER" id="PTHR11705:SF143">
    <property type="entry name" value="SLL0236 PROTEIN"/>
    <property type="match status" value="1"/>
</dbReference>
<evidence type="ECO:0000256" key="4">
    <source>
        <dbReference type="ARBA" id="ARBA00022801"/>
    </source>
</evidence>
<dbReference type="SUPFAM" id="SSF53187">
    <property type="entry name" value="Zn-dependent exopeptidases"/>
    <property type="match status" value="1"/>
</dbReference>
<gene>
    <name evidence="10" type="ordered locus">CLOAM0172</name>
</gene>
<keyword evidence="10" id="KW-0121">Carboxypeptidase</keyword>
<evidence type="ECO:0000313" key="11">
    <source>
        <dbReference type="Proteomes" id="UP000002019"/>
    </source>
</evidence>
<dbReference type="eggNOG" id="COG2866">
    <property type="taxonomic scope" value="Bacteria"/>
</dbReference>
<evidence type="ECO:0000256" key="6">
    <source>
        <dbReference type="ARBA" id="ARBA00023049"/>
    </source>
</evidence>
<reference evidence="10 11" key="1">
    <citation type="journal article" date="2008" name="J. Bacteriol.">
        <title>'Candidatus Cloacamonas acidaminovorans': genome sequence reconstruction provides a first glimpse of a new bacterial division.</title>
        <authorList>
            <person name="Pelletier E."/>
            <person name="Kreimeyer A."/>
            <person name="Bocs S."/>
            <person name="Rouy Z."/>
            <person name="Gyapay G."/>
            <person name="Chouari R."/>
            <person name="Riviere D."/>
            <person name="Ganesan A."/>
            <person name="Daegelen P."/>
            <person name="Sghir A."/>
            <person name="Cohen G.N."/>
            <person name="Medigue C."/>
            <person name="Weissenbach J."/>
            <person name="Le Paslier D."/>
        </authorList>
    </citation>
    <scope>NUCLEOTIDE SEQUENCE [LARGE SCALE GENOMIC DNA]</scope>
    <source>
        <strain evidence="11">Evry</strain>
    </source>
</reference>
<dbReference type="NCBIfam" id="TIGR04183">
    <property type="entry name" value="Por_Secre_tail"/>
    <property type="match status" value="1"/>
</dbReference>
<keyword evidence="8" id="KW-0812">Transmembrane</keyword>
<evidence type="ECO:0000256" key="7">
    <source>
        <dbReference type="PROSITE-ProRule" id="PRU01379"/>
    </source>
</evidence>
<dbReference type="AlphaFoldDB" id="B0VF30"/>
<dbReference type="PROSITE" id="PS52035">
    <property type="entry name" value="PEPTIDASE_M14"/>
    <property type="match status" value="1"/>
</dbReference>
<evidence type="ECO:0000256" key="3">
    <source>
        <dbReference type="ARBA" id="ARBA00022670"/>
    </source>
</evidence>
<dbReference type="Proteomes" id="UP000002019">
    <property type="component" value="Chromosome"/>
</dbReference>
<evidence type="ECO:0000256" key="5">
    <source>
        <dbReference type="ARBA" id="ARBA00022833"/>
    </source>
</evidence>
<dbReference type="Pfam" id="PF00246">
    <property type="entry name" value="Peptidase_M14"/>
    <property type="match status" value="1"/>
</dbReference>
<comment type="similarity">
    <text evidence="2 7">Belongs to the peptidase M14 family.</text>
</comment>
<evidence type="ECO:0000313" key="10">
    <source>
        <dbReference type="EMBL" id="CAO80082.1"/>
    </source>
</evidence>
<dbReference type="Pfam" id="PF13860">
    <property type="entry name" value="FlgD_ig"/>
    <property type="match status" value="1"/>
</dbReference>
<name>B0VF30_CLOAI</name>
<dbReference type="Gene3D" id="2.60.40.4070">
    <property type="match status" value="1"/>
</dbReference>
<keyword evidence="11" id="KW-1185">Reference proteome</keyword>
<evidence type="ECO:0000256" key="2">
    <source>
        <dbReference type="ARBA" id="ARBA00005988"/>
    </source>
</evidence>
<dbReference type="InterPro" id="IPR026444">
    <property type="entry name" value="Secre_tail"/>
</dbReference>
<feature type="active site" description="Proton donor/acceptor" evidence="7">
    <location>
        <position position="336"/>
    </location>
</feature>
<keyword evidence="8" id="KW-1133">Transmembrane helix</keyword>
<dbReference type="InterPro" id="IPR025965">
    <property type="entry name" value="FlgD/Vpr_Ig-like"/>
</dbReference>
<dbReference type="GO" id="GO:0006508">
    <property type="term" value="P:proteolysis"/>
    <property type="evidence" value="ECO:0007669"/>
    <property type="project" value="UniProtKB-KW"/>
</dbReference>
<dbReference type="InterPro" id="IPR000834">
    <property type="entry name" value="Peptidase_M14"/>
</dbReference>
<dbReference type="PANTHER" id="PTHR11705">
    <property type="entry name" value="PROTEASE FAMILY M14 CARBOXYPEPTIDASE A,B"/>
    <property type="match status" value="1"/>
</dbReference>
<keyword evidence="3" id="KW-0645">Protease</keyword>
<comment type="cofactor">
    <cofactor evidence="1">
        <name>Zn(2+)</name>
        <dbReference type="ChEBI" id="CHEBI:29105"/>
    </cofactor>
</comment>
<dbReference type="EMBL" id="CU466930">
    <property type="protein sequence ID" value="CAO80082.1"/>
    <property type="molecule type" value="Genomic_DNA"/>
</dbReference>
<dbReference type="GO" id="GO:0008270">
    <property type="term" value="F:zinc ion binding"/>
    <property type="evidence" value="ECO:0007669"/>
    <property type="project" value="InterPro"/>
</dbReference>
<evidence type="ECO:0000256" key="1">
    <source>
        <dbReference type="ARBA" id="ARBA00001947"/>
    </source>
</evidence>
<keyword evidence="4 10" id="KW-0378">Hydrolase</keyword>
<dbReference type="GO" id="GO:0005615">
    <property type="term" value="C:extracellular space"/>
    <property type="evidence" value="ECO:0007669"/>
    <property type="project" value="TreeGrafter"/>
</dbReference>
<accession>B0VF30</accession>